<dbReference type="Proteomes" id="UP000029628">
    <property type="component" value="Unassembled WGS sequence"/>
</dbReference>
<accession>A0A096BZ91</accession>
<sequence length="142" mass="16305">MSEEYPFAGLTRTVESSKSDLPLFREYEWDFKNDTFKYNSGGNRIILDGDAALKVWVYKALKTERNQYLAYSARYGIELKPFIGKVMSVGERYSELKRVIIECLMVNPYIQSIDSIEFDANGDKVDCQIELTTIYGGININV</sequence>
<evidence type="ECO:0000313" key="1">
    <source>
        <dbReference type="EMBL" id="KGF48072.1"/>
    </source>
</evidence>
<dbReference type="AlphaFoldDB" id="A0A096BZ91"/>
<dbReference type="Pfam" id="PF10934">
    <property type="entry name" value="Sheath_initiator"/>
    <property type="match status" value="1"/>
</dbReference>
<name>A0A096BZ91_9FIRM</name>
<evidence type="ECO:0000313" key="2">
    <source>
        <dbReference type="Proteomes" id="UP000029628"/>
    </source>
</evidence>
<dbReference type="RefSeq" id="WP_038150906.1">
    <property type="nucleotide sequence ID" value="NZ_JRNT01000005.1"/>
</dbReference>
<dbReference type="InterPro" id="IPR020288">
    <property type="entry name" value="Sheath_initiator"/>
</dbReference>
<gene>
    <name evidence="1" type="ORF">HMPREF0872_00220</name>
</gene>
<dbReference type="EMBL" id="JRNT01000005">
    <property type="protein sequence ID" value="KGF48072.1"/>
    <property type="molecule type" value="Genomic_DNA"/>
</dbReference>
<proteinExistence type="predicted"/>
<reference evidence="1 2" key="1">
    <citation type="submission" date="2014-07" db="EMBL/GenBank/DDBJ databases">
        <authorList>
            <person name="McCorrison J."/>
            <person name="Sanka R."/>
            <person name="Torralba M."/>
            <person name="Gillis M."/>
            <person name="Haft D.H."/>
            <person name="Methe B."/>
            <person name="Sutton G."/>
            <person name="Nelson K.E."/>
        </authorList>
    </citation>
    <scope>NUCLEOTIDE SEQUENCE [LARGE SCALE GENOMIC DNA]</scope>
    <source>
        <strain evidence="1 2">DNF00314</strain>
    </source>
</reference>
<comment type="caution">
    <text evidence="1">The sequence shown here is derived from an EMBL/GenBank/DDBJ whole genome shotgun (WGS) entry which is preliminary data.</text>
</comment>
<dbReference type="eggNOG" id="ENOG5032YPQ">
    <property type="taxonomic scope" value="Bacteria"/>
</dbReference>
<organism evidence="1 2">
    <name type="scientific">Veillonella montpellierensis DNF00314</name>
    <dbReference type="NCBI Taxonomy" id="1401067"/>
    <lineage>
        <taxon>Bacteria</taxon>
        <taxon>Bacillati</taxon>
        <taxon>Bacillota</taxon>
        <taxon>Negativicutes</taxon>
        <taxon>Veillonellales</taxon>
        <taxon>Veillonellaceae</taxon>
        <taxon>Veillonella</taxon>
    </lineage>
</organism>
<protein>
    <submittedName>
        <fullName evidence="1">Uncharacterized protein</fullName>
    </submittedName>
</protein>
<keyword evidence="2" id="KW-1185">Reference proteome</keyword>